<evidence type="ECO:0000313" key="4">
    <source>
        <dbReference type="Proteomes" id="UP000027980"/>
    </source>
</evidence>
<dbReference type="GO" id="GO:0005829">
    <property type="term" value="C:cytosol"/>
    <property type="evidence" value="ECO:0007669"/>
    <property type="project" value="TreeGrafter"/>
</dbReference>
<accession>A0AAX2EEY5</accession>
<dbReference type="HOGENOM" id="CLU_082268_0_0_9"/>
<reference evidence="3 5" key="2">
    <citation type="submission" date="2016-10" db="EMBL/GenBank/DDBJ databases">
        <authorList>
            <person name="Varghese N."/>
            <person name="Submissions S."/>
        </authorList>
    </citation>
    <scope>NUCLEOTIDE SEQUENCE [LARGE SCALE GENOMIC DNA]</scope>
    <source>
        <strain evidence="3 5">DSM 21619</strain>
    </source>
</reference>
<dbReference type="InterPro" id="IPR015867">
    <property type="entry name" value="N-reg_PII/ATP_PRibTrfase_C"/>
</dbReference>
<dbReference type="EMBL" id="FOCD01000002">
    <property type="protein sequence ID" value="SEN21182.1"/>
    <property type="molecule type" value="Genomic_DNA"/>
</dbReference>
<evidence type="ECO:0000256" key="1">
    <source>
        <dbReference type="RuleBase" id="RU003936"/>
    </source>
</evidence>
<dbReference type="SUPFAM" id="SSF54913">
    <property type="entry name" value="GlnB-like"/>
    <property type="match status" value="1"/>
</dbReference>
<gene>
    <name evidence="2" type="ORF">GZ22_16745</name>
    <name evidence="3" type="ORF">SAMN04489762_1705</name>
</gene>
<dbReference type="GO" id="GO:0030234">
    <property type="term" value="F:enzyme regulator activity"/>
    <property type="evidence" value="ECO:0007669"/>
    <property type="project" value="InterPro"/>
</dbReference>
<dbReference type="GO" id="GO:0006808">
    <property type="term" value="P:regulation of nitrogen utilization"/>
    <property type="evidence" value="ECO:0007669"/>
    <property type="project" value="InterPro"/>
</dbReference>
<evidence type="ECO:0000313" key="2">
    <source>
        <dbReference type="EMBL" id="AIF68119.1"/>
    </source>
</evidence>
<dbReference type="Proteomes" id="UP000199735">
    <property type="component" value="Unassembled WGS sequence"/>
</dbReference>
<comment type="similarity">
    <text evidence="1">Belongs to the P(II) protein family.</text>
</comment>
<organism evidence="2 4">
    <name type="scientific">Terribacillus saccharophilus</name>
    <dbReference type="NCBI Taxonomy" id="361277"/>
    <lineage>
        <taxon>Bacteria</taxon>
        <taxon>Bacillati</taxon>
        <taxon>Bacillota</taxon>
        <taxon>Bacilli</taxon>
        <taxon>Bacillales</taxon>
        <taxon>Bacillaceae</taxon>
        <taxon>Terribacillus</taxon>
    </lineage>
</organism>
<dbReference type="Pfam" id="PF00543">
    <property type="entry name" value="P-II"/>
    <property type="match status" value="1"/>
</dbReference>
<dbReference type="Gene3D" id="3.30.70.120">
    <property type="match status" value="1"/>
</dbReference>
<dbReference type="PROSITE" id="PS00638">
    <property type="entry name" value="PII_GLNB_CTER"/>
    <property type="match status" value="1"/>
</dbReference>
<dbReference type="PANTHER" id="PTHR30115:SF11">
    <property type="entry name" value="NITROGEN REGULATORY PROTEIN P-II HOMOLOG"/>
    <property type="match status" value="1"/>
</dbReference>
<dbReference type="RefSeq" id="WP_038564690.1">
    <property type="nucleotide sequence ID" value="NZ_CP008876.1"/>
</dbReference>
<dbReference type="PROSITE" id="PS51343">
    <property type="entry name" value="PII_GLNB_DOM"/>
    <property type="match status" value="1"/>
</dbReference>
<evidence type="ECO:0000313" key="3">
    <source>
        <dbReference type="EMBL" id="SEN21182.1"/>
    </source>
</evidence>
<dbReference type="GO" id="GO:0005524">
    <property type="term" value="F:ATP binding"/>
    <property type="evidence" value="ECO:0007669"/>
    <property type="project" value="TreeGrafter"/>
</dbReference>
<dbReference type="InterPro" id="IPR017918">
    <property type="entry name" value="N-reg_PII_CS"/>
</dbReference>
<dbReference type="SMART" id="SM00938">
    <property type="entry name" value="P-II"/>
    <property type="match status" value="1"/>
</dbReference>
<dbReference type="Proteomes" id="UP000027980">
    <property type="component" value="Chromosome"/>
</dbReference>
<dbReference type="PRINTS" id="PR00340">
    <property type="entry name" value="PIIGLNB"/>
</dbReference>
<dbReference type="PANTHER" id="PTHR30115">
    <property type="entry name" value="NITROGEN REGULATORY PROTEIN P-II"/>
    <property type="match status" value="1"/>
</dbReference>
<proteinExistence type="inferred from homology"/>
<dbReference type="KEGG" id="tap:GZ22_16745"/>
<dbReference type="GeneID" id="34220799"/>
<reference evidence="2 4" key="1">
    <citation type="submission" date="2014-07" db="EMBL/GenBank/DDBJ databases">
        <title>Complete genome sequence of a moderately halophilic bacterium Terribacillus aidingensis MP602, isolated from Cryptomeria fortunei in Tianmu mountain in China.</title>
        <authorList>
            <person name="Wang Y."/>
            <person name="Lu P."/>
            <person name="Zhang L."/>
        </authorList>
    </citation>
    <scope>NUCLEOTIDE SEQUENCE [LARGE SCALE GENOMIC DNA]</scope>
    <source>
        <strain evidence="2 4">MP602</strain>
    </source>
</reference>
<protein>
    <submittedName>
        <fullName evidence="2">Nitrogen regulatory PII</fullName>
    </submittedName>
    <submittedName>
        <fullName evidence="3">Nitrogen regulatory protein P-II family</fullName>
    </submittedName>
</protein>
<dbReference type="OrthoDB" id="9802729at2"/>
<evidence type="ECO:0000313" key="5">
    <source>
        <dbReference type="Proteomes" id="UP000199735"/>
    </source>
</evidence>
<dbReference type="InterPro" id="IPR011322">
    <property type="entry name" value="N-reg_PII-like_a/b"/>
</dbReference>
<dbReference type="InterPro" id="IPR002187">
    <property type="entry name" value="N-reg_PII"/>
</dbReference>
<dbReference type="AlphaFoldDB" id="A0A075LP39"/>
<dbReference type="EMBL" id="CP008876">
    <property type="protein sequence ID" value="AIF68119.1"/>
    <property type="molecule type" value="Genomic_DNA"/>
</dbReference>
<sequence>MSDMFKVEIITRNSADLEAFKMKMAEIGVSGMTFSHVQGCGLEEGYTELYRGVKKVQNVFDRLKIEIVVSAVPVDDVIKAATSALHTGKAGDGKIFVYPVQQTIDINTGKQGPAAL</sequence>
<name>A0A075LP39_9BACI</name>
<accession>A0A075LP39</accession>